<dbReference type="CDD" id="cd00742">
    <property type="entry name" value="FABP"/>
    <property type="match status" value="1"/>
</dbReference>
<sequence length="178" mass="21321">MKSHTQCPLVGTWKLDHTENYDCYLKQLGVNSVKRHLAMVTTNIQEEIRQIDLQTFVCKIWSPVLTKQTTYKLDQELSENTLVGERVKYTSHKYHVTYLVTNFKSLMLSFSIMSWEEEKLFIRCTESRQPQHDVRYLDDGYMIHEYVVNNVPTKHFYLRILHTIRQHYNSIQINQFND</sequence>
<dbReference type="CTD" id="6756221"/>
<reference evidence="3 4" key="1">
    <citation type="journal article" date="2008" name="Nature">
        <title>The Trichoplax genome and the nature of placozoans.</title>
        <authorList>
            <person name="Srivastava M."/>
            <person name="Begovic E."/>
            <person name="Chapman J."/>
            <person name="Putnam N.H."/>
            <person name="Hellsten U."/>
            <person name="Kawashima T."/>
            <person name="Kuo A."/>
            <person name="Mitros T."/>
            <person name="Salamov A."/>
            <person name="Carpenter M.L."/>
            <person name="Signorovitch A.Y."/>
            <person name="Moreno M.A."/>
            <person name="Kamm K."/>
            <person name="Grimwood J."/>
            <person name="Schmutz J."/>
            <person name="Shapiro H."/>
            <person name="Grigoriev I.V."/>
            <person name="Buss L.W."/>
            <person name="Schierwater B."/>
            <person name="Dellaporta S.L."/>
            <person name="Rokhsar D.S."/>
        </authorList>
    </citation>
    <scope>NUCLEOTIDE SEQUENCE [LARGE SCALE GENOMIC DNA]</scope>
    <source>
        <strain evidence="3 4">Grell-BS-1999</strain>
    </source>
</reference>
<dbReference type="GO" id="GO:0005829">
    <property type="term" value="C:cytosol"/>
    <property type="evidence" value="ECO:0000318"/>
    <property type="project" value="GO_Central"/>
</dbReference>
<dbReference type="PRINTS" id="PR00178">
    <property type="entry name" value="FATTYACIDBP"/>
</dbReference>
<dbReference type="InterPro" id="IPR031259">
    <property type="entry name" value="ILBP"/>
</dbReference>
<dbReference type="GO" id="GO:0005634">
    <property type="term" value="C:nucleus"/>
    <property type="evidence" value="ECO:0000318"/>
    <property type="project" value="GO_Central"/>
</dbReference>
<accession>B3S4H1</accession>
<dbReference type="HOGENOM" id="CLU_1629209_0_0_1"/>
<dbReference type="InterPro" id="IPR000463">
    <property type="entry name" value="Fatty_acid-bd"/>
</dbReference>
<dbReference type="GO" id="GO:0005504">
    <property type="term" value="F:fatty acid binding"/>
    <property type="evidence" value="ECO:0000318"/>
    <property type="project" value="GO_Central"/>
</dbReference>
<dbReference type="AlphaFoldDB" id="B3S4H1"/>
<dbReference type="InterPro" id="IPR012674">
    <property type="entry name" value="Calycin"/>
</dbReference>
<organism evidence="3 4">
    <name type="scientific">Trichoplax adhaerens</name>
    <name type="common">Trichoplax reptans</name>
    <dbReference type="NCBI Taxonomy" id="10228"/>
    <lineage>
        <taxon>Eukaryota</taxon>
        <taxon>Metazoa</taxon>
        <taxon>Placozoa</taxon>
        <taxon>Uniplacotomia</taxon>
        <taxon>Trichoplacea</taxon>
        <taxon>Trichoplacidae</taxon>
        <taxon>Trichoplax</taxon>
    </lineage>
</organism>
<dbReference type="PhylomeDB" id="B3S4H1"/>
<dbReference type="GeneID" id="6756221"/>
<name>B3S4H1_TRIAD</name>
<dbReference type="InParanoid" id="B3S4H1"/>
<dbReference type="RefSeq" id="XP_002115008.1">
    <property type="nucleotide sequence ID" value="XM_002114972.1"/>
</dbReference>
<evidence type="ECO:0000313" key="4">
    <source>
        <dbReference type="Proteomes" id="UP000009022"/>
    </source>
</evidence>
<dbReference type="GO" id="GO:0015908">
    <property type="term" value="P:fatty acid transport"/>
    <property type="evidence" value="ECO:0000318"/>
    <property type="project" value="GO_Central"/>
</dbReference>
<protein>
    <recommendedName>
        <fullName evidence="2">Cytosolic fatty-acid binding proteins domain-containing protein</fullName>
    </recommendedName>
</protein>
<dbReference type="KEGG" id="tad:TRIADDRAFT_59083"/>
<comment type="similarity">
    <text evidence="1">Belongs to the calycin superfamily. Fatty-acid binding protein (FABP) family.</text>
</comment>
<dbReference type="Proteomes" id="UP000009022">
    <property type="component" value="Unassembled WGS sequence"/>
</dbReference>
<evidence type="ECO:0000259" key="2">
    <source>
        <dbReference type="PROSITE" id="PS00214"/>
    </source>
</evidence>
<dbReference type="OrthoDB" id="354351at2759"/>
<dbReference type="Gene3D" id="2.40.128.20">
    <property type="match status" value="1"/>
</dbReference>
<feature type="domain" description="Cytosolic fatty-acid binding proteins" evidence="2">
    <location>
        <begin position="11"/>
        <end position="28"/>
    </location>
</feature>
<gene>
    <name evidence="3" type="ORF">TRIADDRAFT_59083</name>
</gene>
<keyword evidence="4" id="KW-1185">Reference proteome</keyword>
<dbReference type="PANTHER" id="PTHR11955">
    <property type="entry name" value="FATTY ACID BINDING PROTEIN"/>
    <property type="match status" value="1"/>
</dbReference>
<dbReference type="SUPFAM" id="SSF50814">
    <property type="entry name" value="Lipocalins"/>
    <property type="match status" value="1"/>
</dbReference>
<proteinExistence type="inferred from homology"/>
<evidence type="ECO:0000256" key="1">
    <source>
        <dbReference type="ARBA" id="ARBA00008390"/>
    </source>
</evidence>
<dbReference type="EMBL" id="DS985249">
    <property type="protein sequence ID" value="EDV22464.1"/>
    <property type="molecule type" value="Genomic_DNA"/>
</dbReference>
<dbReference type="PROSITE" id="PS00214">
    <property type="entry name" value="FABP"/>
    <property type="match status" value="1"/>
</dbReference>
<dbReference type="FunCoup" id="B3S4H1">
    <property type="interactions" value="760"/>
</dbReference>
<evidence type="ECO:0000313" key="3">
    <source>
        <dbReference type="EMBL" id="EDV22464.1"/>
    </source>
</evidence>